<gene>
    <name evidence="2" type="primary">Contig12463.g13296</name>
    <name evidence="2" type="ORF">STYLEM_16871</name>
</gene>
<keyword evidence="3" id="KW-1185">Reference proteome</keyword>
<dbReference type="Proteomes" id="UP000039865">
    <property type="component" value="Unassembled WGS sequence"/>
</dbReference>
<evidence type="ECO:0000313" key="2">
    <source>
        <dbReference type="EMBL" id="CDW87759.1"/>
    </source>
</evidence>
<dbReference type="AlphaFoldDB" id="A0A078AZV0"/>
<keyword evidence="1" id="KW-0175">Coiled coil</keyword>
<feature type="coiled-coil region" evidence="1">
    <location>
        <begin position="198"/>
        <end position="225"/>
    </location>
</feature>
<organism evidence="2 3">
    <name type="scientific">Stylonychia lemnae</name>
    <name type="common">Ciliate</name>
    <dbReference type="NCBI Taxonomy" id="5949"/>
    <lineage>
        <taxon>Eukaryota</taxon>
        <taxon>Sar</taxon>
        <taxon>Alveolata</taxon>
        <taxon>Ciliophora</taxon>
        <taxon>Intramacronucleata</taxon>
        <taxon>Spirotrichea</taxon>
        <taxon>Stichotrichia</taxon>
        <taxon>Sporadotrichida</taxon>
        <taxon>Oxytrichidae</taxon>
        <taxon>Stylonychinae</taxon>
        <taxon>Stylonychia</taxon>
    </lineage>
</organism>
<evidence type="ECO:0000313" key="3">
    <source>
        <dbReference type="Proteomes" id="UP000039865"/>
    </source>
</evidence>
<sequence length="325" mass="38110">MLNHGIDARLNHFRDKIQRLSSELTQLEQILLMSPGQRQQIVIECKSDLFDPSKPIKILKVEKFIDKIGNQEGIEMMLEQEQSIDQSLLFQNPNKTVCKDQILTQKDFQQEENRLITKMTLLHYSQELTRVDDYIGDKQLMMTCVTGNDQVYNNSSQQNLNGANYLDPSIVNNLQYDQNDKQLDLKDFLIDPSRLNYSNDTCSQLDDMEEELDFAESQNLINNRELDQSEVQFQSQQNKHQQNYEYFNNNGQRFINMRNMQEARQYFKEEQRFSQTTVNHQIQNSTVIYEDLADEVMGEGAGTETHRLLSSQDLMDCLEQSQTQF</sequence>
<reference evidence="2 3" key="1">
    <citation type="submission" date="2014-06" db="EMBL/GenBank/DDBJ databases">
        <authorList>
            <person name="Swart Estienne"/>
        </authorList>
    </citation>
    <scope>NUCLEOTIDE SEQUENCE [LARGE SCALE GENOMIC DNA]</scope>
    <source>
        <strain evidence="2 3">130c</strain>
    </source>
</reference>
<dbReference type="InParanoid" id="A0A078AZV0"/>
<evidence type="ECO:0000256" key="1">
    <source>
        <dbReference type="SAM" id="Coils"/>
    </source>
</evidence>
<accession>A0A078AZV0</accession>
<protein>
    <submittedName>
        <fullName evidence="2">Uncharacterized protein</fullName>
    </submittedName>
</protein>
<dbReference type="EMBL" id="CCKQ01015910">
    <property type="protein sequence ID" value="CDW87759.1"/>
    <property type="molecule type" value="Genomic_DNA"/>
</dbReference>
<name>A0A078AZV0_STYLE</name>
<proteinExistence type="predicted"/>